<dbReference type="AlphaFoldDB" id="A0A1H5VYW6"/>
<evidence type="ECO:0000256" key="7">
    <source>
        <dbReference type="ARBA" id="ARBA00023136"/>
    </source>
</evidence>
<comment type="similarity">
    <text evidence="10">Belongs to the acyltransferase CrtO family.</text>
</comment>
<keyword evidence="15" id="KW-1185">Reference proteome</keyword>
<dbReference type="RefSeq" id="WP_103932318.1">
    <property type="nucleotide sequence ID" value="NZ_FNVA01000002.1"/>
</dbReference>
<evidence type="ECO:0000256" key="1">
    <source>
        <dbReference type="ARBA" id="ARBA00004162"/>
    </source>
</evidence>
<sequence>MKFGILLANVLGFPMLQLTVAWIFVRLPDSIFARPGSAVSPTEAHFYRDVARIRQWKRLLPSGGRWVGSTFTYETALLAGSPGRRRFLLETRRSEAAHWTSVLATSVFLLWNPPWAGAVMLAAGAIFNVPCLVVQRYNRAALQRGLCRRSE</sequence>
<gene>
    <name evidence="14" type="ORF">SAMN05421819_1376</name>
</gene>
<comment type="function">
    <text evidence="12">Catalyzes the acylation of glycosyl-4,4'-diaponeurosporenoate, i.e. the esterification of glucose at the C6'' position with the carboxyl group of the C(15) fatty acid 12-methyltetradecanoic acid, to yield staphyloxanthin. This is the last step in the biosynthesis of this orange pigment, present in most staphylococci strains.</text>
</comment>
<evidence type="ECO:0000256" key="2">
    <source>
        <dbReference type="ARBA" id="ARBA00022475"/>
    </source>
</evidence>
<dbReference type="UniPathway" id="UPA00029">
    <property type="reaction ID" value="UER00560"/>
</dbReference>
<evidence type="ECO:0000313" key="14">
    <source>
        <dbReference type="EMBL" id="SEF92472.1"/>
    </source>
</evidence>
<dbReference type="EMBL" id="FNVA01000002">
    <property type="protein sequence ID" value="SEF92472.1"/>
    <property type="molecule type" value="Genomic_DNA"/>
</dbReference>
<comment type="pathway">
    <text evidence="9">Carotenoid biosynthesis; staphyloxanthin biosynthesis; staphyloxanthin from farnesyl diphosphate: step 5/5.</text>
</comment>
<dbReference type="Proteomes" id="UP000236728">
    <property type="component" value="Unassembled WGS sequence"/>
</dbReference>
<keyword evidence="5" id="KW-0732">Signal</keyword>
<dbReference type="Pfam" id="PF18927">
    <property type="entry name" value="CrtO"/>
    <property type="match status" value="1"/>
</dbReference>
<keyword evidence="7 13" id="KW-0472">Membrane</keyword>
<evidence type="ECO:0000256" key="12">
    <source>
        <dbReference type="ARBA" id="ARBA00025324"/>
    </source>
</evidence>
<evidence type="ECO:0000256" key="11">
    <source>
        <dbReference type="ARBA" id="ARBA00023667"/>
    </source>
</evidence>
<evidence type="ECO:0000256" key="13">
    <source>
        <dbReference type="SAM" id="Phobius"/>
    </source>
</evidence>
<name>A0A1H5VYW6_9BACT</name>
<keyword evidence="2" id="KW-1003">Cell membrane</keyword>
<evidence type="ECO:0000256" key="5">
    <source>
        <dbReference type="ARBA" id="ARBA00022729"/>
    </source>
</evidence>
<feature type="transmembrane region" description="Helical" evidence="13">
    <location>
        <begin position="6"/>
        <end position="25"/>
    </location>
</feature>
<evidence type="ECO:0000256" key="8">
    <source>
        <dbReference type="ARBA" id="ARBA00023315"/>
    </source>
</evidence>
<keyword evidence="4 13" id="KW-0812">Transmembrane</keyword>
<organism evidence="14 15">
    <name type="scientific">Bryocella elongata</name>
    <dbReference type="NCBI Taxonomy" id="863522"/>
    <lineage>
        <taxon>Bacteria</taxon>
        <taxon>Pseudomonadati</taxon>
        <taxon>Acidobacteriota</taxon>
        <taxon>Terriglobia</taxon>
        <taxon>Terriglobales</taxon>
        <taxon>Acidobacteriaceae</taxon>
        <taxon>Bryocella</taxon>
    </lineage>
</organism>
<evidence type="ECO:0000256" key="4">
    <source>
        <dbReference type="ARBA" id="ARBA00022692"/>
    </source>
</evidence>
<feature type="transmembrane region" description="Helical" evidence="13">
    <location>
        <begin position="117"/>
        <end position="134"/>
    </location>
</feature>
<keyword evidence="3 14" id="KW-0808">Transferase</keyword>
<evidence type="ECO:0000313" key="15">
    <source>
        <dbReference type="Proteomes" id="UP000236728"/>
    </source>
</evidence>
<dbReference type="InterPro" id="IPR044021">
    <property type="entry name" value="CrtO"/>
</dbReference>
<accession>A0A1H5VYW6</accession>
<dbReference type="OrthoDB" id="3783432at2"/>
<keyword evidence="8 14" id="KW-0012">Acyltransferase</keyword>
<proteinExistence type="inferred from homology"/>
<dbReference type="GO" id="GO:0016746">
    <property type="term" value="F:acyltransferase activity"/>
    <property type="evidence" value="ECO:0007669"/>
    <property type="project" value="UniProtKB-KW"/>
</dbReference>
<evidence type="ECO:0000256" key="6">
    <source>
        <dbReference type="ARBA" id="ARBA00022989"/>
    </source>
</evidence>
<reference evidence="14 15" key="1">
    <citation type="submission" date="2016-10" db="EMBL/GenBank/DDBJ databases">
        <authorList>
            <person name="de Groot N.N."/>
        </authorList>
    </citation>
    <scope>NUCLEOTIDE SEQUENCE [LARGE SCALE GENOMIC DNA]</scope>
    <source>
        <strain evidence="14 15">DSM 22489</strain>
    </source>
</reference>
<comment type="subcellular location">
    <subcellularLocation>
        <location evidence="1">Cell membrane</location>
        <topology evidence="1">Single-pass membrane protein</topology>
    </subcellularLocation>
</comment>
<evidence type="ECO:0000256" key="10">
    <source>
        <dbReference type="ARBA" id="ARBA00023603"/>
    </source>
</evidence>
<keyword evidence="6 13" id="KW-1133">Transmembrane helix</keyword>
<evidence type="ECO:0000256" key="3">
    <source>
        <dbReference type="ARBA" id="ARBA00022679"/>
    </source>
</evidence>
<protein>
    <recommendedName>
        <fullName evidence="11">Glycosyl-4,4'-diaponeurosporenoate acyltransferase</fullName>
    </recommendedName>
</protein>
<evidence type="ECO:0000256" key="9">
    <source>
        <dbReference type="ARBA" id="ARBA00023588"/>
    </source>
</evidence>
<dbReference type="GO" id="GO:0005886">
    <property type="term" value="C:plasma membrane"/>
    <property type="evidence" value="ECO:0007669"/>
    <property type="project" value="UniProtKB-SubCell"/>
</dbReference>